<gene>
    <name evidence="1" type="ORF">FHX33_002735</name>
</gene>
<proteinExistence type="predicted"/>
<dbReference type="AlphaFoldDB" id="A0A7W4UXB2"/>
<sequence length="48" mass="5560">MFSKAKDPVQHSESYMFGQRKIEVKCTCPIGHDHSHEEWLQKFAALAL</sequence>
<accession>A0A7W4UXB2</accession>
<evidence type="ECO:0000313" key="1">
    <source>
        <dbReference type="EMBL" id="MBB2967965.1"/>
    </source>
</evidence>
<dbReference type="EMBL" id="JACHVP010000003">
    <property type="protein sequence ID" value="MBB2967965.1"/>
    <property type="molecule type" value="Genomic_DNA"/>
</dbReference>
<comment type="caution">
    <text evidence="1">The sequence shown here is derived from an EMBL/GenBank/DDBJ whole genome shotgun (WGS) entry which is preliminary data.</text>
</comment>
<name>A0A7W4UXB2_LEIAQ</name>
<keyword evidence="2" id="KW-1185">Reference proteome</keyword>
<dbReference type="Proteomes" id="UP000538196">
    <property type="component" value="Unassembled WGS sequence"/>
</dbReference>
<organism evidence="1 2">
    <name type="scientific">Leifsonia aquatica</name>
    <name type="common">Corynebacterium aquaticum</name>
    <dbReference type="NCBI Taxonomy" id="144185"/>
    <lineage>
        <taxon>Bacteria</taxon>
        <taxon>Bacillati</taxon>
        <taxon>Actinomycetota</taxon>
        <taxon>Actinomycetes</taxon>
        <taxon>Micrococcales</taxon>
        <taxon>Microbacteriaceae</taxon>
        <taxon>Leifsonia</taxon>
    </lineage>
</organism>
<reference evidence="1 2" key="1">
    <citation type="submission" date="2020-08" db="EMBL/GenBank/DDBJ databases">
        <title>Sequencing the genomes of 1000 actinobacteria strains.</title>
        <authorList>
            <person name="Klenk H.-P."/>
        </authorList>
    </citation>
    <scope>NUCLEOTIDE SEQUENCE [LARGE SCALE GENOMIC DNA]</scope>
    <source>
        <strain evidence="1 2">DSM 20146</strain>
    </source>
</reference>
<evidence type="ECO:0000313" key="2">
    <source>
        <dbReference type="Proteomes" id="UP000538196"/>
    </source>
</evidence>
<protein>
    <submittedName>
        <fullName evidence="1">Uncharacterized protein</fullName>
    </submittedName>
</protein>